<evidence type="ECO:0000256" key="2">
    <source>
        <dbReference type="ARBA" id="ARBA00009272"/>
    </source>
</evidence>
<dbReference type="STRING" id="1121266.SAMN02745883_00163"/>
<evidence type="ECO:0000313" key="6">
    <source>
        <dbReference type="EMBL" id="SHJ69059.1"/>
    </source>
</evidence>
<dbReference type="PRINTS" id="PR01006">
    <property type="entry name" value="FLGHOOKFLIE"/>
</dbReference>
<accession>A0A1M6LCZ6</accession>
<comment type="similarity">
    <text evidence="2 4">Belongs to the FliE family.</text>
</comment>
<reference evidence="6 7" key="1">
    <citation type="submission" date="2016-11" db="EMBL/GenBank/DDBJ databases">
        <authorList>
            <person name="Jaros S."/>
            <person name="Januszkiewicz K."/>
            <person name="Wedrychowicz H."/>
        </authorList>
    </citation>
    <scope>NUCLEOTIDE SEQUENCE [LARGE SCALE GENOMIC DNA]</scope>
    <source>
        <strain evidence="6 7">DSM 14501</strain>
    </source>
</reference>
<keyword evidence="6" id="KW-0969">Cilium</keyword>
<dbReference type="EMBL" id="FRAJ01000003">
    <property type="protein sequence ID" value="SHJ69059.1"/>
    <property type="molecule type" value="Genomic_DNA"/>
</dbReference>
<dbReference type="HAMAP" id="MF_00724">
    <property type="entry name" value="FliE"/>
    <property type="match status" value="1"/>
</dbReference>
<keyword evidence="7" id="KW-1185">Reference proteome</keyword>
<gene>
    <name evidence="4" type="primary">fliE</name>
    <name evidence="6" type="ORF">SAMN02745883_00163</name>
</gene>
<evidence type="ECO:0000256" key="4">
    <source>
        <dbReference type="HAMAP-Rule" id="MF_00724"/>
    </source>
</evidence>
<evidence type="ECO:0000256" key="1">
    <source>
        <dbReference type="ARBA" id="ARBA00004117"/>
    </source>
</evidence>
<dbReference type="GO" id="GO:0005198">
    <property type="term" value="F:structural molecule activity"/>
    <property type="evidence" value="ECO:0007669"/>
    <property type="project" value="UniProtKB-UniRule"/>
</dbReference>
<keyword evidence="6" id="KW-0966">Cell projection</keyword>
<evidence type="ECO:0000256" key="3">
    <source>
        <dbReference type="ARBA" id="ARBA00023143"/>
    </source>
</evidence>
<dbReference type="NCBIfam" id="TIGR00205">
    <property type="entry name" value="fliE"/>
    <property type="match status" value="1"/>
</dbReference>
<evidence type="ECO:0000313" key="7">
    <source>
        <dbReference type="Proteomes" id="UP000184082"/>
    </source>
</evidence>
<organism evidence="6 7">
    <name type="scientific">Caminicella sporogenes DSM 14501</name>
    <dbReference type="NCBI Taxonomy" id="1121266"/>
    <lineage>
        <taxon>Bacteria</taxon>
        <taxon>Bacillati</taxon>
        <taxon>Bacillota</taxon>
        <taxon>Clostridia</taxon>
        <taxon>Peptostreptococcales</taxon>
        <taxon>Caminicellaceae</taxon>
        <taxon>Caminicella</taxon>
    </lineage>
</organism>
<dbReference type="GO" id="GO:0009425">
    <property type="term" value="C:bacterial-type flagellum basal body"/>
    <property type="evidence" value="ECO:0007669"/>
    <property type="project" value="UniProtKB-SubCell"/>
</dbReference>
<dbReference type="InterPro" id="IPR001624">
    <property type="entry name" value="FliE"/>
</dbReference>
<dbReference type="PANTHER" id="PTHR34653:SF1">
    <property type="entry name" value="FLAGELLAR HOOK-BASAL BODY COMPLEX PROTEIN FLIE"/>
    <property type="match status" value="1"/>
</dbReference>
<dbReference type="GO" id="GO:0003774">
    <property type="term" value="F:cytoskeletal motor activity"/>
    <property type="evidence" value="ECO:0007669"/>
    <property type="project" value="InterPro"/>
</dbReference>
<evidence type="ECO:0000256" key="5">
    <source>
        <dbReference type="NCBIfam" id="TIGR00205"/>
    </source>
</evidence>
<keyword evidence="6" id="KW-0282">Flagellum</keyword>
<sequence length="97" mass="11271">MKISNYYNDIKISNLLQKDNKDKDNIDFKKILFDSINKINTYEEEAEEMGLKLASGEIDNIHDVMIAGQKAEIALQFAIEVKNKIMDAYKEIMRIQL</sequence>
<dbReference type="GO" id="GO:0071973">
    <property type="term" value="P:bacterial-type flagellum-dependent cell motility"/>
    <property type="evidence" value="ECO:0007669"/>
    <property type="project" value="InterPro"/>
</dbReference>
<dbReference type="Pfam" id="PF02049">
    <property type="entry name" value="FliE"/>
    <property type="match status" value="1"/>
</dbReference>
<comment type="subcellular location">
    <subcellularLocation>
        <location evidence="1 4">Bacterial flagellum basal body</location>
    </subcellularLocation>
</comment>
<proteinExistence type="inferred from homology"/>
<name>A0A1M6LCZ6_9FIRM</name>
<dbReference type="AlphaFoldDB" id="A0A1M6LCZ6"/>
<dbReference type="Proteomes" id="UP000184082">
    <property type="component" value="Unassembled WGS sequence"/>
</dbReference>
<dbReference type="RefSeq" id="WP_072965485.1">
    <property type="nucleotide sequence ID" value="NZ_FRAJ01000003.1"/>
</dbReference>
<protein>
    <recommendedName>
        <fullName evidence="4 5">Flagellar hook-basal body complex protein FliE</fullName>
    </recommendedName>
</protein>
<dbReference type="PANTHER" id="PTHR34653">
    <property type="match status" value="1"/>
</dbReference>
<keyword evidence="3 4" id="KW-0975">Bacterial flagellum</keyword>